<protein>
    <submittedName>
        <fullName evidence="3">DUF2235 domain-containing protein</fullName>
    </submittedName>
</protein>
<feature type="region of interest" description="Disordered" evidence="1">
    <location>
        <begin position="385"/>
        <end position="416"/>
    </location>
</feature>
<dbReference type="PANTHER" id="PTHR33840:SF1">
    <property type="entry name" value="TLE1 PHOSPHOLIPASE DOMAIN-CONTAINING PROTEIN"/>
    <property type="match status" value="1"/>
</dbReference>
<dbReference type="AlphaFoldDB" id="A0A4R5UP81"/>
<comment type="caution">
    <text evidence="3">The sequence shown here is derived from an EMBL/GenBank/DDBJ whole genome shotgun (WGS) entry which is preliminary data.</text>
</comment>
<proteinExistence type="predicted"/>
<dbReference type="PANTHER" id="PTHR33840">
    <property type="match status" value="1"/>
</dbReference>
<dbReference type="RefSeq" id="WP_133315194.1">
    <property type="nucleotide sequence ID" value="NZ_SMTL01000001.1"/>
</dbReference>
<reference evidence="3 4" key="1">
    <citation type="submission" date="2019-03" db="EMBL/GenBank/DDBJ databases">
        <title>Rhizobium sp. nov., an bacterium isolated from biocrust in Mu Us Desert.</title>
        <authorList>
            <person name="Lixiong L."/>
        </authorList>
    </citation>
    <scope>NUCLEOTIDE SEQUENCE [LARGE SCALE GENOMIC DNA]</scope>
    <source>
        <strain evidence="3 4">SPY-1</strain>
    </source>
</reference>
<dbReference type="InterPro" id="IPR029058">
    <property type="entry name" value="AB_hydrolase_fold"/>
</dbReference>
<dbReference type="Proteomes" id="UP000295238">
    <property type="component" value="Unassembled WGS sequence"/>
</dbReference>
<keyword evidence="4" id="KW-1185">Reference proteome</keyword>
<dbReference type="OrthoDB" id="4378831at2"/>
<evidence type="ECO:0000313" key="4">
    <source>
        <dbReference type="Proteomes" id="UP000295238"/>
    </source>
</evidence>
<dbReference type="InterPro" id="IPR018712">
    <property type="entry name" value="Tle1-like_cat"/>
</dbReference>
<accession>A0A4R5UP81</accession>
<organism evidence="3 4">
    <name type="scientific">Rhizobium deserti</name>
    <dbReference type="NCBI Taxonomy" id="2547961"/>
    <lineage>
        <taxon>Bacteria</taxon>
        <taxon>Pseudomonadati</taxon>
        <taxon>Pseudomonadota</taxon>
        <taxon>Alphaproteobacteria</taxon>
        <taxon>Hyphomicrobiales</taxon>
        <taxon>Rhizobiaceae</taxon>
        <taxon>Rhizobium/Agrobacterium group</taxon>
        <taxon>Rhizobium</taxon>
    </lineage>
</organism>
<dbReference type="Pfam" id="PF09994">
    <property type="entry name" value="T6SS_Tle1-like_cat"/>
    <property type="match status" value="1"/>
</dbReference>
<sequence length="416" mass="47168">MSKNIVLLFDGTSNEISADRTNILRLFGCLERSSRQIVYYDPGVGTFGAEDDWSGLSRNFYEFIGLATGWGLDHNVKEAYRFLVENYDRGPSEGERHPDRDRIYIFGFSRGAYSARVLAGFIHAFGLMSRNHLNLLDYAYRTYKGIPGQEQGDPGHAADDFSKASAFASMRLYERMLRNDRPPIKLLGLFDTVASLLEHGKTGLQFKTHPFTRRNPSVEWVRHAVAIDERRTMFQPELWTPDQDYRGSPFKPVAAKQNFKEVWFAGVHGDIGGGYPEAESGQIKIPLDWMIRETSETQLIYKLATINDVVRGLPARSRYTRLDPAARLHDSMTAAWNVLEYLPRRIPEHSWRRQGKQGGQYFPLRDHRRIPHGAMLHPSVQTRMAASGYSPPNLPANPHFVSEPPESASAPMPPSA</sequence>
<evidence type="ECO:0000259" key="2">
    <source>
        <dbReference type="Pfam" id="PF09994"/>
    </source>
</evidence>
<dbReference type="EMBL" id="SMTL01000001">
    <property type="protein sequence ID" value="TDK39752.1"/>
    <property type="molecule type" value="Genomic_DNA"/>
</dbReference>
<evidence type="ECO:0000256" key="1">
    <source>
        <dbReference type="SAM" id="MobiDB-lite"/>
    </source>
</evidence>
<name>A0A4R5UP81_9HYPH</name>
<evidence type="ECO:0000313" key="3">
    <source>
        <dbReference type="EMBL" id="TDK39752.1"/>
    </source>
</evidence>
<gene>
    <name evidence="3" type="ORF">E2F50_02195</name>
</gene>
<dbReference type="SUPFAM" id="SSF53474">
    <property type="entry name" value="alpha/beta-Hydrolases"/>
    <property type="match status" value="2"/>
</dbReference>
<feature type="domain" description="T6SS Phospholipase effector Tle1-like catalytic" evidence="2">
    <location>
        <begin position="3"/>
        <end position="293"/>
    </location>
</feature>